<name>A0ABU7ICW1_9SPHI</name>
<proteinExistence type="predicted"/>
<protein>
    <recommendedName>
        <fullName evidence="3">VCBS repeat-containing protein</fullName>
    </recommendedName>
</protein>
<dbReference type="EMBL" id="JAZDQT010000003">
    <property type="protein sequence ID" value="MEE1947211.1"/>
    <property type="molecule type" value="Genomic_DNA"/>
</dbReference>
<organism evidence="1 2">
    <name type="scientific">Pedobacter albus</name>
    <dbReference type="NCBI Taxonomy" id="3113905"/>
    <lineage>
        <taxon>Bacteria</taxon>
        <taxon>Pseudomonadati</taxon>
        <taxon>Bacteroidota</taxon>
        <taxon>Sphingobacteriia</taxon>
        <taxon>Sphingobacteriales</taxon>
        <taxon>Sphingobacteriaceae</taxon>
        <taxon>Pedobacter</taxon>
    </lineage>
</organism>
<evidence type="ECO:0008006" key="3">
    <source>
        <dbReference type="Google" id="ProtNLM"/>
    </source>
</evidence>
<dbReference type="PROSITE" id="PS51257">
    <property type="entry name" value="PROKAR_LIPOPROTEIN"/>
    <property type="match status" value="1"/>
</dbReference>
<reference evidence="1 2" key="1">
    <citation type="submission" date="2024-01" db="EMBL/GenBank/DDBJ databases">
        <title>Pedobacter sp. nov., isolated from fresh soil.</title>
        <authorList>
            <person name="Le N.T.T."/>
        </authorList>
    </citation>
    <scope>NUCLEOTIDE SEQUENCE [LARGE SCALE GENOMIC DNA]</scope>
    <source>
        <strain evidence="1 2">KR3-3</strain>
    </source>
</reference>
<dbReference type="Proteomes" id="UP001336835">
    <property type="component" value="Unassembled WGS sequence"/>
</dbReference>
<accession>A0ABU7ICW1</accession>
<keyword evidence="2" id="KW-1185">Reference proteome</keyword>
<dbReference type="RefSeq" id="WP_330109490.1">
    <property type="nucleotide sequence ID" value="NZ_JAZDQT010000003.1"/>
</dbReference>
<evidence type="ECO:0000313" key="2">
    <source>
        <dbReference type="Proteomes" id="UP001336835"/>
    </source>
</evidence>
<gene>
    <name evidence="1" type="ORF">VRU48_18940</name>
</gene>
<comment type="caution">
    <text evidence="1">The sequence shown here is derived from an EMBL/GenBank/DDBJ whole genome shotgun (WGS) entry which is preliminary data.</text>
</comment>
<sequence>MKNTWICLLALMVLVACRGKVKTDGPATKPSLAEAPAKPKVDWKKQSVDTILLTPTDTAFVVKNKLVDDDMGDKQKSYLINVFFAPKNWPMLSFDKAIGADITYPGDLDGDGQPELLLRPEWFSSCWSTVNLFSLKHNSWKLVKTGSMYFCSDQYPLAKRVIKTDQGYALLTDSLTDDKFIVLKKEIKF</sequence>
<evidence type="ECO:0000313" key="1">
    <source>
        <dbReference type="EMBL" id="MEE1947211.1"/>
    </source>
</evidence>